<gene>
    <name evidence="1" type="ORF">GCM10009332_24070</name>
</gene>
<sequence>MIYVVYTVTKAYSKADKAMAAALAPVNQAYHDLRHSMDGSHKVSAVGMDYYLSHYIDSDYRLDQGAYNIMYQVKENRPFLKKTLTWDLIVKPGYRHLIRQSNIGGS</sequence>
<dbReference type="EMBL" id="BMPZ01000006">
    <property type="protein sequence ID" value="GGI85927.1"/>
    <property type="molecule type" value="Genomic_DNA"/>
</dbReference>
<protein>
    <submittedName>
        <fullName evidence="1">Uncharacterized protein</fullName>
    </submittedName>
</protein>
<accession>A0A917JV28</accession>
<evidence type="ECO:0000313" key="1">
    <source>
        <dbReference type="EMBL" id="GGI85927.1"/>
    </source>
</evidence>
<dbReference type="Proteomes" id="UP000613743">
    <property type="component" value="Unassembled WGS sequence"/>
</dbReference>
<comment type="caution">
    <text evidence="1">The sequence shown here is derived from an EMBL/GenBank/DDBJ whole genome shotgun (WGS) entry which is preliminary data.</text>
</comment>
<name>A0A917JV28_9GAMM</name>
<reference evidence="1" key="1">
    <citation type="journal article" date="2014" name="Int. J. Syst. Evol. Microbiol.">
        <title>Complete genome sequence of Corynebacterium casei LMG S-19264T (=DSM 44701T), isolated from a smear-ripened cheese.</title>
        <authorList>
            <consortium name="US DOE Joint Genome Institute (JGI-PGF)"/>
            <person name="Walter F."/>
            <person name="Albersmeier A."/>
            <person name="Kalinowski J."/>
            <person name="Ruckert C."/>
        </authorList>
    </citation>
    <scope>NUCLEOTIDE SEQUENCE</scope>
    <source>
        <strain evidence="1">JCM 30804</strain>
    </source>
</reference>
<evidence type="ECO:0000313" key="2">
    <source>
        <dbReference type="Proteomes" id="UP000613743"/>
    </source>
</evidence>
<dbReference type="AlphaFoldDB" id="A0A917JV28"/>
<proteinExistence type="predicted"/>
<keyword evidence="2" id="KW-1185">Reference proteome</keyword>
<organism evidence="1 2">
    <name type="scientific">Shewanella gelidii</name>
    <dbReference type="NCBI Taxonomy" id="1642821"/>
    <lineage>
        <taxon>Bacteria</taxon>
        <taxon>Pseudomonadati</taxon>
        <taxon>Pseudomonadota</taxon>
        <taxon>Gammaproteobacteria</taxon>
        <taxon>Alteromonadales</taxon>
        <taxon>Shewanellaceae</taxon>
        <taxon>Shewanella</taxon>
    </lineage>
</organism>
<reference evidence="1" key="2">
    <citation type="submission" date="2020-09" db="EMBL/GenBank/DDBJ databases">
        <authorList>
            <person name="Sun Q."/>
            <person name="Ohkuma M."/>
        </authorList>
    </citation>
    <scope>NUCLEOTIDE SEQUENCE</scope>
    <source>
        <strain evidence="1">JCM 30804</strain>
    </source>
</reference>